<accession>A0ABC8L253</accession>
<feature type="compositionally biased region" description="Basic and acidic residues" evidence="1">
    <location>
        <begin position="33"/>
        <end position="47"/>
    </location>
</feature>
<name>A0ABC8L253_ERUVS</name>
<keyword evidence="3" id="KW-1185">Reference proteome</keyword>
<organism evidence="2 3">
    <name type="scientific">Eruca vesicaria subsp. sativa</name>
    <name type="common">Garden rocket</name>
    <name type="synonym">Eruca sativa</name>
    <dbReference type="NCBI Taxonomy" id="29727"/>
    <lineage>
        <taxon>Eukaryota</taxon>
        <taxon>Viridiplantae</taxon>
        <taxon>Streptophyta</taxon>
        <taxon>Embryophyta</taxon>
        <taxon>Tracheophyta</taxon>
        <taxon>Spermatophyta</taxon>
        <taxon>Magnoliopsida</taxon>
        <taxon>eudicotyledons</taxon>
        <taxon>Gunneridae</taxon>
        <taxon>Pentapetalae</taxon>
        <taxon>rosids</taxon>
        <taxon>malvids</taxon>
        <taxon>Brassicales</taxon>
        <taxon>Brassicaceae</taxon>
        <taxon>Brassiceae</taxon>
        <taxon>Eruca</taxon>
    </lineage>
</organism>
<comment type="caution">
    <text evidence="2">The sequence shown here is derived from an EMBL/GenBank/DDBJ whole genome shotgun (WGS) entry which is preliminary data.</text>
</comment>
<gene>
    <name evidence="2" type="ORF">ERUC_LOCUS29525</name>
</gene>
<feature type="region of interest" description="Disordered" evidence="1">
    <location>
        <begin position="215"/>
        <end position="252"/>
    </location>
</feature>
<reference evidence="2 3" key="1">
    <citation type="submission" date="2022-03" db="EMBL/GenBank/DDBJ databases">
        <authorList>
            <person name="Macdonald S."/>
            <person name="Ahmed S."/>
            <person name="Newling K."/>
        </authorList>
    </citation>
    <scope>NUCLEOTIDE SEQUENCE [LARGE SCALE GENOMIC DNA]</scope>
</reference>
<sequence>MRLEKEKWVADSSKGTKRPPVKIPQGDTAALIGEHKLTLTASHKDSQSRQTPQAQRTEWRPVASGSQRENPSKSLHSIVSHTPSPRTQREGGSLNRTSTLESRRKSGNGSATSQERRSALEHLSLPEGRIPLLQDGVANAESGRLQKVDIQLIDEIISPNFPGGSNILSGSRNPTPTVEEHYDPNQTRSPIRGRFAESSKEEKLQTSYLYGCLTSSGKEENREKINSKLPRDKCKEKENNKELVLPKKERNY</sequence>
<evidence type="ECO:0000256" key="1">
    <source>
        <dbReference type="SAM" id="MobiDB-lite"/>
    </source>
</evidence>
<dbReference type="Proteomes" id="UP001642260">
    <property type="component" value="Unassembled WGS sequence"/>
</dbReference>
<evidence type="ECO:0000313" key="3">
    <source>
        <dbReference type="Proteomes" id="UP001642260"/>
    </source>
</evidence>
<dbReference type="AlphaFoldDB" id="A0ABC8L253"/>
<protein>
    <submittedName>
        <fullName evidence="2">Uncharacterized protein</fullName>
    </submittedName>
</protein>
<proteinExistence type="predicted"/>
<evidence type="ECO:0000313" key="2">
    <source>
        <dbReference type="EMBL" id="CAH8363769.1"/>
    </source>
</evidence>
<dbReference type="EMBL" id="CAKOAT010373265">
    <property type="protein sequence ID" value="CAH8363769.1"/>
    <property type="molecule type" value="Genomic_DNA"/>
</dbReference>
<feature type="region of interest" description="Disordered" evidence="1">
    <location>
        <begin position="164"/>
        <end position="191"/>
    </location>
</feature>
<feature type="region of interest" description="Disordered" evidence="1">
    <location>
        <begin position="1"/>
        <end position="123"/>
    </location>
</feature>
<feature type="compositionally biased region" description="Polar residues" evidence="1">
    <location>
        <begin position="166"/>
        <end position="176"/>
    </location>
</feature>
<feature type="compositionally biased region" description="Basic and acidic residues" evidence="1">
    <location>
        <begin position="217"/>
        <end position="252"/>
    </location>
</feature>
<feature type="compositionally biased region" description="Polar residues" evidence="1">
    <location>
        <begin position="64"/>
        <end position="86"/>
    </location>
</feature>